<organism evidence="2 3">
    <name type="scientific">Halalkalibaculum roseum</name>
    <dbReference type="NCBI Taxonomy" id="2709311"/>
    <lineage>
        <taxon>Bacteria</taxon>
        <taxon>Pseudomonadati</taxon>
        <taxon>Balneolota</taxon>
        <taxon>Balneolia</taxon>
        <taxon>Balneolales</taxon>
        <taxon>Balneolaceae</taxon>
        <taxon>Halalkalibaculum</taxon>
    </lineage>
</organism>
<comment type="caution">
    <text evidence="2">The sequence shown here is derived from an EMBL/GenBank/DDBJ whole genome shotgun (WGS) entry which is preliminary data.</text>
</comment>
<keyword evidence="3" id="KW-1185">Reference proteome</keyword>
<accession>A0A6M1SSA0</accession>
<dbReference type="EMBL" id="JAALLT010000001">
    <property type="protein sequence ID" value="NGP75710.1"/>
    <property type="molecule type" value="Genomic_DNA"/>
</dbReference>
<evidence type="ECO:0000256" key="1">
    <source>
        <dbReference type="SAM" id="Phobius"/>
    </source>
</evidence>
<evidence type="ECO:0000313" key="3">
    <source>
        <dbReference type="Proteomes" id="UP000473278"/>
    </source>
</evidence>
<reference evidence="2 3" key="1">
    <citation type="submission" date="2020-02" db="EMBL/GenBank/DDBJ databases">
        <title>Balneolaceae bacterium YR4-1, complete genome.</title>
        <authorList>
            <person name="Li Y."/>
            <person name="Wu S."/>
        </authorList>
    </citation>
    <scope>NUCLEOTIDE SEQUENCE [LARGE SCALE GENOMIC DNA]</scope>
    <source>
        <strain evidence="2 3">YR4-1</strain>
    </source>
</reference>
<name>A0A6M1SSA0_9BACT</name>
<dbReference type="AlphaFoldDB" id="A0A6M1SSA0"/>
<keyword evidence="1" id="KW-1133">Transmembrane helix</keyword>
<protein>
    <submittedName>
        <fullName evidence="2">Uncharacterized protein</fullName>
    </submittedName>
</protein>
<feature type="transmembrane region" description="Helical" evidence="1">
    <location>
        <begin position="50"/>
        <end position="78"/>
    </location>
</feature>
<sequence>MTEEERQNLIEQRKKEQAERELQYDLNRDLKIQDEINEISGIQEKDQNKFTVLAIIFLGTLIPLYVFLFGFKFIFMVLFGPVLALIEVDISWVNTYLHILIWTLSVISVYRERSVMDDILEVFF</sequence>
<evidence type="ECO:0000313" key="2">
    <source>
        <dbReference type="EMBL" id="NGP75710.1"/>
    </source>
</evidence>
<dbReference type="Proteomes" id="UP000473278">
    <property type="component" value="Unassembled WGS sequence"/>
</dbReference>
<keyword evidence="1" id="KW-0812">Transmembrane</keyword>
<feature type="transmembrane region" description="Helical" evidence="1">
    <location>
        <begin position="90"/>
        <end position="110"/>
    </location>
</feature>
<dbReference type="RefSeq" id="WP_165139258.1">
    <property type="nucleotide sequence ID" value="NZ_JAALLT010000001.1"/>
</dbReference>
<gene>
    <name evidence="2" type="ORF">G3570_03645</name>
</gene>
<keyword evidence="1" id="KW-0472">Membrane</keyword>
<proteinExistence type="predicted"/>